<keyword evidence="4 8" id="KW-0812">Transmembrane</keyword>
<feature type="domain" description="TonB-dependent receptor plug" evidence="12">
    <location>
        <begin position="67"/>
        <end position="175"/>
    </location>
</feature>
<reference evidence="13" key="1">
    <citation type="submission" date="2020-12" db="EMBL/GenBank/DDBJ databases">
        <title>Bacterial novel species Flavobacterium sp. SE-1-e isolated from soil.</title>
        <authorList>
            <person name="Jung H.-Y."/>
        </authorList>
    </citation>
    <scope>NUCLEOTIDE SEQUENCE</scope>
    <source>
        <strain evidence="13">SE-1-e</strain>
    </source>
</reference>
<comment type="subcellular location">
    <subcellularLocation>
        <location evidence="1 8">Cell outer membrane</location>
        <topology evidence="1 8">Multi-pass membrane protein</topology>
    </subcellularLocation>
</comment>
<dbReference type="InterPro" id="IPR012910">
    <property type="entry name" value="Plug_dom"/>
</dbReference>
<name>A0A934UKE9_9FLAO</name>
<dbReference type="GO" id="GO:0044718">
    <property type="term" value="P:siderophore transmembrane transport"/>
    <property type="evidence" value="ECO:0007669"/>
    <property type="project" value="TreeGrafter"/>
</dbReference>
<dbReference type="PROSITE" id="PS52016">
    <property type="entry name" value="TONB_DEPENDENT_REC_3"/>
    <property type="match status" value="1"/>
</dbReference>
<evidence type="ECO:0000256" key="10">
    <source>
        <dbReference type="SAM" id="SignalP"/>
    </source>
</evidence>
<proteinExistence type="inferred from homology"/>
<dbReference type="Pfam" id="PF00593">
    <property type="entry name" value="TonB_dep_Rec_b-barrel"/>
    <property type="match status" value="1"/>
</dbReference>
<evidence type="ECO:0000256" key="9">
    <source>
        <dbReference type="RuleBase" id="RU003357"/>
    </source>
</evidence>
<dbReference type="RefSeq" id="WP_200107134.1">
    <property type="nucleotide sequence ID" value="NZ_JAEHFV010000007.1"/>
</dbReference>
<sequence>MNTIFKLVKLHNCTIAKTPKRAKNQLILFSLLSLFCSLIAIAQEKKQDTLTVNHLDDVLVSAVRVTSKTPVTFSNMSKTEIAHRNLGQDIPVLMNYLPSVVTTSDAGNGFGYTGIRVRGSDATRVNVTINGIPYNDAESQGTFWVNMPDFASSVQSLQLQRGVGTSTNGSGAFGASLNMLTDSYAYKASGEISSSYGSFNSNKNTMKFSTGLLNDHFELAGRLSTLKSDGYVDRASSDLKSYFLQGTYVGKSTLIKALVFGGTQQTYQSWNGIDAETLQENRQFNSAGIFTDEFGNTRFYDNETDNYNQDHYQLHWNESWSDKWSSNFALHYTKGKGYFENYKEDADMADYGLNAVDAITTTDLIRQKWLDNDFYGTTFSANYNAENISVILGGGWNRYEGDHYGKVIWARYASQSELGDHYYDDFSTKNDGNLFAKVNYQLSNQIGFYGDLQYRNVSYQANSWETGLVNDTFHFFNPKAGVTWTINAYNNLYFSYARANREPNRTDYEGGNPKPEKLNDFEMGWRLNSEKVQINTNIYYMGYRDQLILTGTLDDVGNPYRSNSEKSYRLGLEVDATWAILDKFTLRPNFTLSSNKNVDLAVDGQNYGTTDIAYSPEVIVGNVLVFKPIENLYLSLLQKYVGEQYMNNIELPAAKLADYFVNDLNVSYEIKPKSVFKSIVITGMVNNFLDKQYISNGYMWDVYPYYYPQAGINFLVGLTLKF</sequence>
<accession>A0A934UKE9</accession>
<feature type="domain" description="TonB-dependent receptor-like beta-barrel" evidence="11">
    <location>
        <begin position="287"/>
        <end position="687"/>
    </location>
</feature>
<dbReference type="InterPro" id="IPR037066">
    <property type="entry name" value="Plug_dom_sf"/>
</dbReference>
<dbReference type="GO" id="GO:0009279">
    <property type="term" value="C:cell outer membrane"/>
    <property type="evidence" value="ECO:0007669"/>
    <property type="project" value="UniProtKB-SubCell"/>
</dbReference>
<feature type="chain" id="PRO_5036702844" evidence="10">
    <location>
        <begin position="43"/>
        <end position="722"/>
    </location>
</feature>
<dbReference type="Pfam" id="PF07715">
    <property type="entry name" value="Plug"/>
    <property type="match status" value="1"/>
</dbReference>
<evidence type="ECO:0000256" key="7">
    <source>
        <dbReference type="ARBA" id="ARBA00023237"/>
    </source>
</evidence>
<evidence type="ECO:0000256" key="6">
    <source>
        <dbReference type="ARBA" id="ARBA00023136"/>
    </source>
</evidence>
<keyword evidence="6 8" id="KW-0472">Membrane</keyword>
<comment type="caution">
    <text evidence="13">The sequence shown here is derived from an EMBL/GenBank/DDBJ whole genome shotgun (WGS) entry which is preliminary data.</text>
</comment>
<dbReference type="EMBL" id="JAEHFV010000007">
    <property type="protein sequence ID" value="MBK0371011.1"/>
    <property type="molecule type" value="Genomic_DNA"/>
</dbReference>
<keyword evidence="14" id="KW-1185">Reference proteome</keyword>
<dbReference type="AlphaFoldDB" id="A0A934UKE9"/>
<keyword evidence="10" id="KW-0732">Signal</keyword>
<gene>
    <name evidence="13" type="ORF">I5M07_14335</name>
</gene>
<evidence type="ECO:0000256" key="3">
    <source>
        <dbReference type="ARBA" id="ARBA00022452"/>
    </source>
</evidence>
<evidence type="ECO:0000256" key="8">
    <source>
        <dbReference type="PROSITE-ProRule" id="PRU01360"/>
    </source>
</evidence>
<dbReference type="Gene3D" id="2.170.130.10">
    <property type="entry name" value="TonB-dependent receptor, plug domain"/>
    <property type="match status" value="1"/>
</dbReference>
<organism evidence="13 14">
    <name type="scientific">Flavobacterium agrisoli</name>
    <dbReference type="NCBI Taxonomy" id="2793066"/>
    <lineage>
        <taxon>Bacteria</taxon>
        <taxon>Pseudomonadati</taxon>
        <taxon>Bacteroidota</taxon>
        <taxon>Flavobacteriia</taxon>
        <taxon>Flavobacteriales</taxon>
        <taxon>Flavobacteriaceae</taxon>
        <taxon>Flavobacterium</taxon>
    </lineage>
</organism>
<evidence type="ECO:0000259" key="11">
    <source>
        <dbReference type="Pfam" id="PF00593"/>
    </source>
</evidence>
<evidence type="ECO:0000313" key="13">
    <source>
        <dbReference type="EMBL" id="MBK0371011.1"/>
    </source>
</evidence>
<evidence type="ECO:0000256" key="4">
    <source>
        <dbReference type="ARBA" id="ARBA00022692"/>
    </source>
</evidence>
<dbReference type="PANTHER" id="PTHR30069">
    <property type="entry name" value="TONB-DEPENDENT OUTER MEMBRANE RECEPTOR"/>
    <property type="match status" value="1"/>
</dbReference>
<dbReference type="PANTHER" id="PTHR30069:SF50">
    <property type="entry name" value="TONB-DEPENDENT RECEPTOR HI_1217-RELATED"/>
    <property type="match status" value="1"/>
</dbReference>
<dbReference type="InterPro" id="IPR000531">
    <property type="entry name" value="Beta-barrel_TonB"/>
</dbReference>
<evidence type="ECO:0000256" key="1">
    <source>
        <dbReference type="ARBA" id="ARBA00004571"/>
    </source>
</evidence>
<dbReference type="GO" id="GO:0015344">
    <property type="term" value="F:siderophore uptake transmembrane transporter activity"/>
    <property type="evidence" value="ECO:0007669"/>
    <property type="project" value="TreeGrafter"/>
</dbReference>
<keyword evidence="7 8" id="KW-0998">Cell outer membrane</keyword>
<keyword evidence="13" id="KW-0675">Receptor</keyword>
<comment type="similarity">
    <text evidence="8 9">Belongs to the TonB-dependent receptor family.</text>
</comment>
<evidence type="ECO:0000256" key="5">
    <source>
        <dbReference type="ARBA" id="ARBA00023077"/>
    </source>
</evidence>
<dbReference type="Proteomes" id="UP000609172">
    <property type="component" value="Unassembled WGS sequence"/>
</dbReference>
<dbReference type="Gene3D" id="2.40.170.20">
    <property type="entry name" value="TonB-dependent receptor, beta-barrel domain"/>
    <property type="match status" value="1"/>
</dbReference>
<protein>
    <submittedName>
        <fullName evidence="13">TonB-dependent receptor</fullName>
    </submittedName>
</protein>
<keyword evidence="2 8" id="KW-0813">Transport</keyword>
<keyword evidence="5 9" id="KW-0798">TonB box</keyword>
<dbReference type="SUPFAM" id="SSF56935">
    <property type="entry name" value="Porins"/>
    <property type="match status" value="1"/>
</dbReference>
<evidence type="ECO:0000313" key="14">
    <source>
        <dbReference type="Proteomes" id="UP000609172"/>
    </source>
</evidence>
<feature type="signal peptide" evidence="10">
    <location>
        <begin position="1"/>
        <end position="42"/>
    </location>
</feature>
<dbReference type="InterPro" id="IPR036942">
    <property type="entry name" value="Beta-barrel_TonB_sf"/>
</dbReference>
<keyword evidence="3 8" id="KW-1134">Transmembrane beta strand</keyword>
<evidence type="ECO:0000256" key="2">
    <source>
        <dbReference type="ARBA" id="ARBA00022448"/>
    </source>
</evidence>
<dbReference type="InterPro" id="IPR039426">
    <property type="entry name" value="TonB-dep_rcpt-like"/>
</dbReference>
<evidence type="ECO:0000259" key="12">
    <source>
        <dbReference type="Pfam" id="PF07715"/>
    </source>
</evidence>